<evidence type="ECO:0000256" key="3">
    <source>
        <dbReference type="SAM" id="Phobius"/>
    </source>
</evidence>
<reference evidence="4 5" key="1">
    <citation type="submission" date="2017-01" db="EMBL/GenBank/DDBJ databases">
        <title>The cable genome- insights into the physiology and evolution of filamentous bacteria capable of sulfide oxidation via long distance electron transfer.</title>
        <authorList>
            <person name="Schreiber L."/>
            <person name="Bjerg J.T."/>
            <person name="Boggild A."/>
            <person name="Van De Vossenberg J."/>
            <person name="Meysman F."/>
            <person name="Nielsen L.P."/>
            <person name="Schramm A."/>
            <person name="Kjeldsen K.U."/>
        </authorList>
    </citation>
    <scope>NUCLEOTIDE SEQUENCE [LARGE SCALE GENOMIC DNA]</scope>
    <source>
        <strain evidence="4">A1</strain>
    </source>
</reference>
<keyword evidence="4" id="KW-0449">Lipoprotein</keyword>
<evidence type="ECO:0000256" key="1">
    <source>
        <dbReference type="ARBA" id="ARBA00010634"/>
    </source>
</evidence>
<keyword evidence="5" id="KW-1185">Reference proteome</keyword>
<evidence type="ECO:0000313" key="4">
    <source>
        <dbReference type="EMBL" id="RWX49631.1"/>
    </source>
</evidence>
<dbReference type="PRINTS" id="PR01805">
    <property type="entry name" value="VACJLIPOPROT"/>
</dbReference>
<dbReference type="PANTHER" id="PTHR30035:SF3">
    <property type="entry name" value="INTERMEMBRANE PHOSPHOLIPID TRANSPORT SYSTEM LIPOPROTEIN MLAA"/>
    <property type="match status" value="1"/>
</dbReference>
<feature type="transmembrane region" description="Helical" evidence="3">
    <location>
        <begin position="45"/>
        <end position="62"/>
    </location>
</feature>
<dbReference type="GO" id="GO:0016020">
    <property type="term" value="C:membrane"/>
    <property type="evidence" value="ECO:0007669"/>
    <property type="project" value="InterPro"/>
</dbReference>
<dbReference type="AlphaFoldDB" id="A0A444J962"/>
<dbReference type="Pfam" id="PF04333">
    <property type="entry name" value="MlaA"/>
    <property type="match status" value="1"/>
</dbReference>
<accession>A0A444J962</accession>
<keyword evidence="3" id="KW-0472">Membrane</keyword>
<proteinExistence type="inferred from homology"/>
<evidence type="ECO:0000313" key="5">
    <source>
        <dbReference type="Proteomes" id="UP000288086"/>
    </source>
</evidence>
<keyword evidence="3" id="KW-1133">Transmembrane helix</keyword>
<dbReference type="InterPro" id="IPR007428">
    <property type="entry name" value="MlaA"/>
</dbReference>
<gene>
    <name evidence="4" type="ORF">VT98_10241</name>
</gene>
<organism evidence="4 5">
    <name type="scientific">Candidatus Electrothrix communis</name>
    <dbReference type="NCBI Taxonomy" id="1859133"/>
    <lineage>
        <taxon>Bacteria</taxon>
        <taxon>Pseudomonadati</taxon>
        <taxon>Thermodesulfobacteriota</taxon>
        <taxon>Desulfobulbia</taxon>
        <taxon>Desulfobulbales</taxon>
        <taxon>Desulfobulbaceae</taxon>
        <taxon>Candidatus Electrothrix</taxon>
    </lineage>
</organism>
<protein>
    <submittedName>
        <fullName evidence="4">Phospholipid-binding lipoprotein MlaA</fullName>
    </submittedName>
</protein>
<sequence>MSRSGIVLLVALLILKARVFFQITDNGTQEAALHADRFMRRMFRVFLVSLFILGNCSLLYAADGEVDFLDDAFYEETPVENAAKDPFEGINRVVFTFNDYAFMWIMNPLATGYSNFLPLDIRGSIANVFYNLQEPMRFINSLLQARFSDAGTLLARFTVNTVGGVGGLGDPAAELGFLRTEATFCQTMDKWGVPDGIFLMVPVMGPTTLRDISGRIVDRFSLTPVYYNWAAGWEESVGIFMGKEVNNLSLHIGEYEKVKEMSFDPYIAVRDGFYQLRRQSWQSGVPRDELDDQSQ</sequence>
<keyword evidence="3" id="KW-0812">Transmembrane</keyword>
<comment type="similarity">
    <text evidence="1">Belongs to the MlaA family.</text>
</comment>
<dbReference type="GO" id="GO:0120010">
    <property type="term" value="P:intermembrane phospholipid transfer"/>
    <property type="evidence" value="ECO:0007669"/>
    <property type="project" value="TreeGrafter"/>
</dbReference>
<dbReference type="EMBL" id="MTKP01000024">
    <property type="protein sequence ID" value="RWX49631.1"/>
    <property type="molecule type" value="Genomic_DNA"/>
</dbReference>
<name>A0A444J962_9BACT</name>
<evidence type="ECO:0000256" key="2">
    <source>
        <dbReference type="ARBA" id="ARBA00022729"/>
    </source>
</evidence>
<comment type="caution">
    <text evidence="4">The sequence shown here is derived from an EMBL/GenBank/DDBJ whole genome shotgun (WGS) entry which is preliminary data.</text>
</comment>
<dbReference type="PANTHER" id="PTHR30035">
    <property type="entry name" value="LIPOPROTEIN VACJ-RELATED"/>
    <property type="match status" value="1"/>
</dbReference>
<dbReference type="Proteomes" id="UP000288086">
    <property type="component" value="Unassembled WGS sequence"/>
</dbReference>
<keyword evidence="2" id="KW-0732">Signal</keyword>